<dbReference type="InterPro" id="IPR059100">
    <property type="entry name" value="TSP3_bac"/>
</dbReference>
<comment type="similarity">
    <text evidence="2">Belongs to the UPF0252 family.</text>
</comment>
<dbReference type="HOGENOM" id="CLU_455373_0_0_2"/>
<dbReference type="PANTHER" id="PTHR37467">
    <property type="entry name" value="EXPORTED CALCIUM-BINDING GLYCOPROTEIN-RELATED"/>
    <property type="match status" value="1"/>
</dbReference>
<feature type="domain" description="Transglutaminase-like" evidence="7">
    <location>
        <begin position="278"/>
        <end position="432"/>
    </location>
</feature>
<dbReference type="Gene3D" id="4.10.1080.10">
    <property type="entry name" value="TSP type-3 repeat"/>
    <property type="match status" value="1"/>
</dbReference>
<accession>I3ZTY7</accession>
<proteinExistence type="inferred from homology"/>
<keyword evidence="5" id="KW-0106">Calcium</keyword>
<evidence type="ECO:0000256" key="2">
    <source>
        <dbReference type="ARBA" id="ARBA00007458"/>
    </source>
</evidence>
<feature type="region of interest" description="Disordered" evidence="6">
    <location>
        <begin position="18"/>
        <end position="174"/>
    </location>
</feature>
<dbReference type="Proteomes" id="UP000006064">
    <property type="component" value="Chromosome"/>
</dbReference>
<comment type="subcellular location">
    <subcellularLocation>
        <location evidence="1">Secreted</location>
    </subcellularLocation>
</comment>
<feature type="compositionally biased region" description="Low complexity" evidence="6">
    <location>
        <begin position="141"/>
        <end position="159"/>
    </location>
</feature>
<evidence type="ECO:0000259" key="7">
    <source>
        <dbReference type="Pfam" id="PF04473"/>
    </source>
</evidence>
<dbReference type="GO" id="GO:0005509">
    <property type="term" value="F:calcium ion binding"/>
    <property type="evidence" value="ECO:0007669"/>
    <property type="project" value="InterPro"/>
</dbReference>
<dbReference type="AlphaFoldDB" id="I3ZTY7"/>
<keyword evidence="4" id="KW-0732">Signal</keyword>
<evidence type="ECO:0000256" key="4">
    <source>
        <dbReference type="ARBA" id="ARBA00022729"/>
    </source>
</evidence>
<dbReference type="InterPro" id="IPR007562">
    <property type="entry name" value="Transglutaminase-like_domain"/>
</dbReference>
<reference evidence="8 9" key="1">
    <citation type="journal article" date="2012" name="J. Bacteriol.">
        <title>Complete Genome Sequence of the Hyperthermophilic Archaeon Thermococcus sp. Strain CL1, Isolated from a Paralvinella sp. Polychaete Worm Collected from a Hydrothermal Vent.</title>
        <authorList>
            <person name="Jung J.H."/>
            <person name="Holden J.F."/>
            <person name="Seo D.H."/>
            <person name="Park K.H."/>
            <person name="Shin H."/>
            <person name="Ryu S."/>
            <person name="Lee J.H."/>
            <person name="Park C.S."/>
        </authorList>
    </citation>
    <scope>NUCLEOTIDE SEQUENCE [LARGE SCALE GENOMIC DNA]</scope>
    <source>
        <strain evidence="9">DSM 27260 / KACC 17922 / CL1</strain>
    </source>
</reference>
<gene>
    <name evidence="8" type="ORF">CL1_0968</name>
</gene>
<dbReference type="STRING" id="163003.CL1_0968"/>
<dbReference type="KEGG" id="thm:CL1_0968"/>
<sequence length="599" mass="65740">MVSLLVVSVFSAGCIGGGQTSLTPTVTGSGVADSDGDGIPDSEEGKYGTNPNNKDTDGDGLSDGFELEHGIDPTLKDTDDDGLSDGFEVNVYNTSPRMKDTDGDGLSDGSEVHTYGSNPLSKDTDGDGIGDGDEVLRYGTDPLSADSDGDGLSDPSELSNYTTSPLSADTDGDGLGDYGEIFTYHTDPLRQDSDDDGLDDYSELAYGTNPWEEDSDNDTLLDGYEAQHGLDPISPDTDEDYLSDGYEVEIGTDPALDWRYGLDEETLKAGLSRIMRQQISGIARNLSSGSVLDRAWAILEWINATITYNHTKAEFVEESVVRWESLNETEKWLYLNLTRVQAINDTAYRLKSGICTDYALLTSGLLLEANVSPVYVLSIDYWNRSTGHATVAIKVNGTYLVLDQRLPPVPLGNYYWYSIYTGMGEIENVTVYRVSLDERGEVVVRNWTWRAERLKAMARAPGEGDIGSLGTLVEKLLVEKYPGYTKDERLRDLAEKDFGALLATGDYANGYLPGGFEKGWVLSSRHPLIGFYYTSLMAGKLVRYLWPGPDFDGGEWREILSQCDHYYLKIGKYGEITVRDHTGDSFEVPELLLVMEVAG</sequence>
<dbReference type="Pfam" id="PF04473">
    <property type="entry name" value="DUF553"/>
    <property type="match status" value="1"/>
</dbReference>
<dbReference type="InterPro" id="IPR028974">
    <property type="entry name" value="TSP_type-3_rpt"/>
</dbReference>
<evidence type="ECO:0000256" key="5">
    <source>
        <dbReference type="ARBA" id="ARBA00022837"/>
    </source>
</evidence>
<dbReference type="Gene3D" id="3.10.620.30">
    <property type="match status" value="1"/>
</dbReference>
<keyword evidence="9" id="KW-1185">Reference proteome</keyword>
<feature type="compositionally biased region" description="Basic and acidic residues" evidence="6">
    <location>
        <begin position="66"/>
        <end position="77"/>
    </location>
</feature>
<name>I3ZTY7_THECF</name>
<dbReference type="EMBL" id="CP003651">
    <property type="protein sequence ID" value="AFL95171.1"/>
    <property type="molecule type" value="Genomic_DNA"/>
</dbReference>
<dbReference type="Pfam" id="PF18884">
    <property type="entry name" value="TSP3_bac"/>
    <property type="match status" value="9"/>
</dbReference>
<keyword evidence="3" id="KW-0964">Secreted</keyword>
<organism evidence="8 9">
    <name type="scientific">Thermococcus cleftensis (strain DSM 27260 / KACC 17922 / CL1)</name>
    <dbReference type="NCBI Taxonomy" id="163003"/>
    <lineage>
        <taxon>Archaea</taxon>
        <taxon>Methanobacteriati</taxon>
        <taxon>Methanobacteriota</taxon>
        <taxon>Thermococci</taxon>
        <taxon>Thermococcales</taxon>
        <taxon>Thermococcaceae</taxon>
        <taxon>Thermococcus</taxon>
    </lineage>
</organism>
<dbReference type="InterPro" id="IPR053180">
    <property type="entry name" value="Ca-binding_acidic-repeat"/>
</dbReference>
<protein>
    <recommendedName>
        <fullName evidence="7">Transglutaminase-like domain-containing protein</fullName>
    </recommendedName>
</protein>
<evidence type="ECO:0000256" key="3">
    <source>
        <dbReference type="ARBA" id="ARBA00022525"/>
    </source>
</evidence>
<evidence type="ECO:0000256" key="1">
    <source>
        <dbReference type="ARBA" id="ARBA00004613"/>
    </source>
</evidence>
<evidence type="ECO:0000256" key="6">
    <source>
        <dbReference type="SAM" id="MobiDB-lite"/>
    </source>
</evidence>
<dbReference type="PANTHER" id="PTHR37467:SF1">
    <property type="entry name" value="EXPORTED CALCIUM-BINDING GLYCOPROTEIN"/>
    <property type="match status" value="1"/>
</dbReference>
<evidence type="ECO:0000313" key="9">
    <source>
        <dbReference type="Proteomes" id="UP000006064"/>
    </source>
</evidence>
<evidence type="ECO:0000313" key="8">
    <source>
        <dbReference type="EMBL" id="AFL95171.1"/>
    </source>
</evidence>